<feature type="region of interest" description="Disordered" evidence="1">
    <location>
        <begin position="67"/>
        <end position="170"/>
    </location>
</feature>
<organism evidence="2 3">
    <name type="scientific">Halorientalis brevis</name>
    <dbReference type="NCBI Taxonomy" id="1126241"/>
    <lineage>
        <taxon>Archaea</taxon>
        <taxon>Methanobacteriati</taxon>
        <taxon>Methanobacteriota</taxon>
        <taxon>Stenosarchaea group</taxon>
        <taxon>Halobacteria</taxon>
        <taxon>Halobacteriales</taxon>
        <taxon>Haloarculaceae</taxon>
        <taxon>Halorientalis</taxon>
    </lineage>
</organism>
<dbReference type="AlphaFoldDB" id="A0ABD6CAN2"/>
<sequence length="221" mass="23747">MSEFDKEAEREKLREKYERDKQNRESTERMSDLLLKGATMTNSHCGTCGDPIFRHEGQQFCPTCQEVVGEDEGEQSQTTPQDVSASGPETEGVGGVEPDEPADATDSVDADATPEPTSPSPSQPPVPSENELPDTARARDGTTGVPDTTTPPATDVQPQQQERVSDVDGESLANARASLTRTVTRLAQQAEASEDLERARAYLAATEEAADALAAVKRADK</sequence>
<name>A0ABD6CAN2_9EURY</name>
<dbReference type="Proteomes" id="UP001597119">
    <property type="component" value="Unassembled WGS sequence"/>
</dbReference>
<reference evidence="2 3" key="1">
    <citation type="journal article" date="2019" name="Int. J. Syst. Evol. Microbiol.">
        <title>The Global Catalogue of Microorganisms (GCM) 10K type strain sequencing project: providing services to taxonomists for standard genome sequencing and annotation.</title>
        <authorList>
            <consortium name="The Broad Institute Genomics Platform"/>
            <consortium name="The Broad Institute Genome Sequencing Center for Infectious Disease"/>
            <person name="Wu L."/>
            <person name="Ma J."/>
        </authorList>
    </citation>
    <scope>NUCLEOTIDE SEQUENCE [LARGE SCALE GENOMIC DNA]</scope>
    <source>
        <strain evidence="2 3">CGMCC 1.12125</strain>
    </source>
</reference>
<feature type="region of interest" description="Disordered" evidence="1">
    <location>
        <begin position="1"/>
        <end position="31"/>
    </location>
</feature>
<evidence type="ECO:0000256" key="1">
    <source>
        <dbReference type="SAM" id="MobiDB-lite"/>
    </source>
</evidence>
<dbReference type="Pfam" id="PF06677">
    <property type="entry name" value="Auto_anti-p27"/>
    <property type="match status" value="1"/>
</dbReference>
<protein>
    <submittedName>
        <fullName evidence="2">Sjogren's syndrome/scleroderma autoantigen 1 family protein</fullName>
    </submittedName>
</protein>
<accession>A0ABD6CAN2</accession>
<dbReference type="InterPro" id="IPR051888">
    <property type="entry name" value="UPF0148_domain"/>
</dbReference>
<dbReference type="RefSeq" id="WP_247379775.1">
    <property type="nucleotide sequence ID" value="NZ_JALLGV010000007.1"/>
</dbReference>
<proteinExistence type="predicted"/>
<feature type="compositionally biased region" description="Low complexity" evidence="1">
    <location>
        <begin position="141"/>
        <end position="161"/>
    </location>
</feature>
<dbReference type="InterPro" id="IPR009563">
    <property type="entry name" value="SSSCA1"/>
</dbReference>
<feature type="compositionally biased region" description="Pro residues" evidence="1">
    <location>
        <begin position="116"/>
        <end position="127"/>
    </location>
</feature>
<dbReference type="EMBL" id="JBHUDJ010000002">
    <property type="protein sequence ID" value="MFD1586414.1"/>
    <property type="molecule type" value="Genomic_DNA"/>
</dbReference>
<feature type="compositionally biased region" description="Acidic residues" evidence="1">
    <location>
        <begin position="97"/>
        <end position="109"/>
    </location>
</feature>
<dbReference type="PANTHER" id="PTHR16537">
    <property type="entry name" value="SJOEGREN SYNDROME/SCLERODERMA AUTOANTIGEN 1"/>
    <property type="match status" value="1"/>
</dbReference>
<evidence type="ECO:0000313" key="3">
    <source>
        <dbReference type="Proteomes" id="UP001597119"/>
    </source>
</evidence>
<gene>
    <name evidence="2" type="ORF">ACFR9U_05435</name>
</gene>
<keyword evidence="3" id="KW-1185">Reference proteome</keyword>
<evidence type="ECO:0000313" key="2">
    <source>
        <dbReference type="EMBL" id="MFD1586414.1"/>
    </source>
</evidence>
<comment type="caution">
    <text evidence="2">The sequence shown here is derived from an EMBL/GenBank/DDBJ whole genome shotgun (WGS) entry which is preliminary data.</text>
</comment>
<feature type="compositionally biased region" description="Polar residues" evidence="1">
    <location>
        <begin position="75"/>
        <end position="84"/>
    </location>
</feature>
<dbReference type="PANTHER" id="PTHR16537:SF1">
    <property type="entry name" value="PROTEIN ZNRD2"/>
    <property type="match status" value="1"/>
</dbReference>